<comment type="pathway">
    <text evidence="1">Lipid metabolism.</text>
</comment>
<gene>
    <name evidence="6" type="ORF">S01H1_11957</name>
</gene>
<dbReference type="Gene3D" id="3.40.50.150">
    <property type="entry name" value="Vaccinia Virus protein VP39"/>
    <property type="match status" value="1"/>
</dbReference>
<dbReference type="AlphaFoldDB" id="X0T7U3"/>
<comment type="caution">
    <text evidence="6">The sequence shown here is derived from an EMBL/GenBank/DDBJ whole genome shotgun (WGS) entry which is preliminary data.</text>
</comment>
<keyword evidence="2" id="KW-0489">Methyltransferase</keyword>
<reference evidence="6" key="1">
    <citation type="journal article" date="2014" name="Front. Microbiol.">
        <title>High frequency of phylogenetically diverse reductive dehalogenase-homologous genes in deep subseafloor sedimentary metagenomes.</title>
        <authorList>
            <person name="Kawai M."/>
            <person name="Futagami T."/>
            <person name="Toyoda A."/>
            <person name="Takaki Y."/>
            <person name="Nishi S."/>
            <person name="Hori S."/>
            <person name="Arai W."/>
            <person name="Tsubouchi T."/>
            <person name="Morono Y."/>
            <person name="Uchiyama I."/>
            <person name="Ito T."/>
            <person name="Fujiyama A."/>
            <person name="Inagaki F."/>
            <person name="Takami H."/>
        </authorList>
    </citation>
    <scope>NUCLEOTIDE SEQUENCE</scope>
    <source>
        <strain evidence="6">Expedition CK06-06</strain>
    </source>
</reference>
<proteinExistence type="predicted"/>
<evidence type="ECO:0000256" key="4">
    <source>
        <dbReference type="ARBA" id="ARBA00025707"/>
    </source>
</evidence>
<keyword evidence="3" id="KW-0808">Transferase</keyword>
<feature type="domain" description="Methyltransferase" evidence="5">
    <location>
        <begin position="15"/>
        <end position="133"/>
    </location>
</feature>
<accession>X0T7U3</accession>
<sequence>TEEEAHLIMKYCNLERGQTVLDLGCGIGRHSITLAKMGLNVTGIDYIKNLIVSARNKANRLKANHLRFVHADCRNINLGQKFNAIICLYDVIGTYADNSENVKILNNIFTHLKLNGRVLLSVMNYELTERIAKHVFSFERNPNELLDFPASQTMERTGAIFNPDYYIIDKDTCVVYRKEQFLSGNSLPTELIVRDRRFRKEDIEQMCDNAGLEVLWLTNVNYKFPLMTIILTSLSV</sequence>
<feature type="non-terminal residue" evidence="6">
    <location>
        <position position="1"/>
    </location>
</feature>
<dbReference type="GO" id="GO:0032259">
    <property type="term" value="P:methylation"/>
    <property type="evidence" value="ECO:0007669"/>
    <property type="project" value="UniProtKB-KW"/>
</dbReference>
<evidence type="ECO:0000256" key="1">
    <source>
        <dbReference type="ARBA" id="ARBA00005189"/>
    </source>
</evidence>
<protein>
    <recommendedName>
        <fullName evidence="5">Methyltransferase domain-containing protein</fullName>
    </recommendedName>
</protein>
<dbReference type="Pfam" id="PF13847">
    <property type="entry name" value="Methyltransf_31"/>
    <property type="match status" value="1"/>
</dbReference>
<dbReference type="CDD" id="cd02440">
    <property type="entry name" value="AdoMet_MTases"/>
    <property type="match status" value="1"/>
</dbReference>
<dbReference type="EMBL" id="BARS01006116">
    <property type="protein sequence ID" value="GAF83401.1"/>
    <property type="molecule type" value="Genomic_DNA"/>
</dbReference>
<evidence type="ECO:0000256" key="3">
    <source>
        <dbReference type="ARBA" id="ARBA00022679"/>
    </source>
</evidence>
<dbReference type="InterPro" id="IPR029063">
    <property type="entry name" value="SAM-dependent_MTases_sf"/>
</dbReference>
<dbReference type="SUPFAM" id="SSF53335">
    <property type="entry name" value="S-adenosyl-L-methionine-dependent methyltransferases"/>
    <property type="match status" value="1"/>
</dbReference>
<evidence type="ECO:0000259" key="5">
    <source>
        <dbReference type="Pfam" id="PF13847"/>
    </source>
</evidence>
<comment type="pathway">
    <text evidence="4">Phospholipid metabolism.</text>
</comment>
<evidence type="ECO:0000313" key="6">
    <source>
        <dbReference type="EMBL" id="GAF83401.1"/>
    </source>
</evidence>
<organism evidence="6">
    <name type="scientific">marine sediment metagenome</name>
    <dbReference type="NCBI Taxonomy" id="412755"/>
    <lineage>
        <taxon>unclassified sequences</taxon>
        <taxon>metagenomes</taxon>
        <taxon>ecological metagenomes</taxon>
    </lineage>
</organism>
<dbReference type="InterPro" id="IPR025714">
    <property type="entry name" value="Methyltranfer_dom"/>
</dbReference>
<name>X0T7U3_9ZZZZ</name>
<dbReference type="PANTHER" id="PTHR44307">
    <property type="entry name" value="PHOSPHOETHANOLAMINE METHYLTRANSFERASE"/>
    <property type="match status" value="1"/>
</dbReference>
<dbReference type="PANTHER" id="PTHR44307:SF2">
    <property type="entry name" value="PHOSPHOETHANOLAMINE METHYLTRANSFERASE ISOFORM X1"/>
    <property type="match status" value="1"/>
</dbReference>
<dbReference type="GO" id="GO:0008168">
    <property type="term" value="F:methyltransferase activity"/>
    <property type="evidence" value="ECO:0007669"/>
    <property type="project" value="UniProtKB-KW"/>
</dbReference>
<evidence type="ECO:0000256" key="2">
    <source>
        <dbReference type="ARBA" id="ARBA00022603"/>
    </source>
</evidence>